<accession>A0A820N0C5</accession>
<dbReference type="InterPro" id="IPR050843">
    <property type="entry name" value="Glycosyl_Hydrlase_38"/>
</dbReference>
<dbReference type="InterPro" id="IPR011013">
    <property type="entry name" value="Gal_mutarotase_sf_dom"/>
</dbReference>
<evidence type="ECO:0000313" key="5">
    <source>
        <dbReference type="Proteomes" id="UP000663881"/>
    </source>
</evidence>
<evidence type="ECO:0000313" key="4">
    <source>
        <dbReference type="EMBL" id="CAF4380139.1"/>
    </source>
</evidence>
<evidence type="ECO:0000256" key="1">
    <source>
        <dbReference type="ARBA" id="ARBA00022723"/>
    </source>
</evidence>
<dbReference type="Proteomes" id="UP000663881">
    <property type="component" value="Unassembled WGS sequence"/>
</dbReference>
<keyword evidence="2" id="KW-0378">Hydrolase</keyword>
<dbReference type="Gene3D" id="2.60.40.1180">
    <property type="entry name" value="Golgi alpha-mannosidase II"/>
    <property type="match status" value="1"/>
</dbReference>
<proteinExistence type="predicted"/>
<dbReference type="GO" id="GO:0000139">
    <property type="term" value="C:Golgi membrane"/>
    <property type="evidence" value="ECO:0007669"/>
    <property type="project" value="TreeGrafter"/>
</dbReference>
<dbReference type="EMBL" id="CAJOAY010025059">
    <property type="protein sequence ID" value="CAF4380139.1"/>
    <property type="molecule type" value="Genomic_DNA"/>
</dbReference>
<gene>
    <name evidence="4" type="ORF">OKA104_LOCUS50313</name>
</gene>
<dbReference type="InterPro" id="IPR037094">
    <property type="entry name" value="Glyco_hydro_38_cen_sf"/>
</dbReference>
<dbReference type="GO" id="GO:0030246">
    <property type="term" value="F:carbohydrate binding"/>
    <property type="evidence" value="ECO:0007669"/>
    <property type="project" value="InterPro"/>
</dbReference>
<dbReference type="AlphaFoldDB" id="A0A820N0C5"/>
<dbReference type="SUPFAM" id="SSF74650">
    <property type="entry name" value="Galactose mutarotase-like"/>
    <property type="match status" value="1"/>
</dbReference>
<feature type="non-terminal residue" evidence="4">
    <location>
        <position position="1"/>
    </location>
</feature>
<feature type="domain" description="Glycoside hydrolase family 38 central" evidence="3">
    <location>
        <begin position="1"/>
        <end position="40"/>
    </location>
</feature>
<dbReference type="Pfam" id="PF09261">
    <property type="entry name" value="Alpha-mann_mid"/>
    <property type="match status" value="1"/>
</dbReference>
<organism evidence="4 5">
    <name type="scientific">Adineta steineri</name>
    <dbReference type="NCBI Taxonomy" id="433720"/>
    <lineage>
        <taxon>Eukaryota</taxon>
        <taxon>Metazoa</taxon>
        <taxon>Spiralia</taxon>
        <taxon>Gnathifera</taxon>
        <taxon>Rotifera</taxon>
        <taxon>Eurotatoria</taxon>
        <taxon>Bdelloidea</taxon>
        <taxon>Adinetida</taxon>
        <taxon>Adinetidae</taxon>
        <taxon>Adineta</taxon>
    </lineage>
</organism>
<keyword evidence="1" id="KW-0479">Metal-binding</keyword>
<dbReference type="Gene3D" id="1.20.1270.50">
    <property type="entry name" value="Glycoside hydrolase family 38, central domain"/>
    <property type="match status" value="1"/>
</dbReference>
<protein>
    <recommendedName>
        <fullName evidence="3">Glycoside hydrolase family 38 central domain-containing protein</fullName>
    </recommendedName>
</protein>
<evidence type="ECO:0000256" key="2">
    <source>
        <dbReference type="ARBA" id="ARBA00022801"/>
    </source>
</evidence>
<dbReference type="InterPro" id="IPR013780">
    <property type="entry name" value="Glyco_hydro_b"/>
</dbReference>
<dbReference type="InterPro" id="IPR028995">
    <property type="entry name" value="Glyco_hydro_57/38_cen_sf"/>
</dbReference>
<dbReference type="PANTHER" id="PTHR11607:SF3">
    <property type="entry name" value="LYSOSOMAL ALPHA-MANNOSIDASE"/>
    <property type="match status" value="1"/>
</dbReference>
<dbReference type="GO" id="GO:0006491">
    <property type="term" value="P:N-glycan processing"/>
    <property type="evidence" value="ECO:0007669"/>
    <property type="project" value="TreeGrafter"/>
</dbReference>
<feature type="non-terminal residue" evidence="4">
    <location>
        <position position="138"/>
    </location>
</feature>
<dbReference type="GO" id="GO:0004559">
    <property type="term" value="F:alpha-mannosidase activity"/>
    <property type="evidence" value="ECO:0007669"/>
    <property type="project" value="InterPro"/>
</dbReference>
<dbReference type="SUPFAM" id="SSF88688">
    <property type="entry name" value="Families 57/38 glycoside transferase middle domain"/>
    <property type="match status" value="1"/>
</dbReference>
<comment type="caution">
    <text evidence="4">The sequence shown here is derived from an EMBL/GenBank/DDBJ whole genome shotgun (WGS) entry which is preliminary data.</text>
</comment>
<dbReference type="GO" id="GO:0006013">
    <property type="term" value="P:mannose metabolic process"/>
    <property type="evidence" value="ECO:0007669"/>
    <property type="project" value="InterPro"/>
</dbReference>
<sequence length="138" mass="15862">QHHDGVTGTAKDHVVNDYGLKLQTAITSSQNVMEQSAAYLIYQNNYTSKIDLLLSNIEFKTFESLPTRKVLSLNNQQQPSKSIYVYNPTDQRRTQIVKIVVDTYQVYVTSNKQIIKSCQIDPKWTGRKSNMIEKSLFE</sequence>
<dbReference type="PANTHER" id="PTHR11607">
    <property type="entry name" value="ALPHA-MANNOSIDASE"/>
    <property type="match status" value="1"/>
</dbReference>
<evidence type="ECO:0000259" key="3">
    <source>
        <dbReference type="Pfam" id="PF09261"/>
    </source>
</evidence>
<dbReference type="InterPro" id="IPR015341">
    <property type="entry name" value="Glyco_hydro_38_cen"/>
</dbReference>
<name>A0A820N0C5_9BILA</name>
<reference evidence="4" key="1">
    <citation type="submission" date="2021-02" db="EMBL/GenBank/DDBJ databases">
        <authorList>
            <person name="Nowell W R."/>
        </authorList>
    </citation>
    <scope>NUCLEOTIDE SEQUENCE</scope>
</reference>
<dbReference type="GO" id="GO:0046872">
    <property type="term" value="F:metal ion binding"/>
    <property type="evidence" value="ECO:0007669"/>
    <property type="project" value="UniProtKB-KW"/>
</dbReference>